<sequence>MAPQQNTFAVIPDAPGRVGGPANRPPMTSKQAQKLYKQANKEPKRSKAEQRKWEKEKQEEIRKELEKERAAVKAKAARDRKKAKEEEARENRRRAGQALFDCRPSQDTIARFVRGNGTNKKRDSSGEPIPKSETTPATLADIKPNTLTSTAASKPPLPTESTEERNPSITSMAPPPRPSQTTKSANPPAQVTSTCERQPTDEGVAPKPIDKDTLSRQPPTLPPTLKPLFSAPEKTPAVMTSMGPPSRPAVKSKSRPFMMPKATLPTHQPPRHKIFKQNPSMQPSVHIKTEVPPPNELPSAISAPQKSLPAMPSPPVPSQKPKVEAVADKPPTNMAIPAIAPSPAMPPPPPPPRPLPQMPPPSTQAIVQDCFDDFFPTASQLAVELEEDFDSRGTLQELSSNHPPAPKPAAAKAMPLFDDFFPLICTQDLMMSSQEVLDIESPAKAMTQSSSGGSAANPASPLIEMDLGSIDWDDDLDDF</sequence>
<gene>
    <name evidence="2" type="ORF">BDP81DRAFT_324251</name>
</gene>
<name>A0AAI9ZQG1_9PEZI</name>
<dbReference type="EMBL" id="JAHMHQ010000014">
    <property type="protein sequence ID" value="KAK1634934.1"/>
    <property type="molecule type" value="Genomic_DNA"/>
</dbReference>
<feature type="compositionally biased region" description="Polar residues" evidence="1">
    <location>
        <begin position="179"/>
        <end position="197"/>
    </location>
</feature>
<evidence type="ECO:0000256" key="1">
    <source>
        <dbReference type="SAM" id="MobiDB-lite"/>
    </source>
</evidence>
<evidence type="ECO:0000313" key="3">
    <source>
        <dbReference type="Proteomes" id="UP001243989"/>
    </source>
</evidence>
<comment type="caution">
    <text evidence="2">The sequence shown here is derived from an EMBL/GenBank/DDBJ whole genome shotgun (WGS) entry which is preliminary data.</text>
</comment>
<feature type="compositionally biased region" description="Pro residues" evidence="1">
    <location>
        <begin position="343"/>
        <end position="362"/>
    </location>
</feature>
<accession>A0AAI9ZQG1</accession>
<dbReference type="GeneID" id="85469729"/>
<feature type="compositionally biased region" description="Low complexity" evidence="1">
    <location>
        <begin position="449"/>
        <end position="461"/>
    </location>
</feature>
<dbReference type="RefSeq" id="XP_060443541.1">
    <property type="nucleotide sequence ID" value="XM_060584867.1"/>
</dbReference>
<feature type="region of interest" description="Disordered" evidence="1">
    <location>
        <begin position="441"/>
        <end position="479"/>
    </location>
</feature>
<feature type="compositionally biased region" description="Basic and acidic residues" evidence="1">
    <location>
        <begin position="39"/>
        <end position="71"/>
    </location>
</feature>
<keyword evidence="3" id="KW-1185">Reference proteome</keyword>
<evidence type="ECO:0000313" key="2">
    <source>
        <dbReference type="EMBL" id="KAK1634934.1"/>
    </source>
</evidence>
<feature type="region of interest" description="Disordered" evidence="1">
    <location>
        <begin position="1"/>
        <end position="364"/>
    </location>
</feature>
<organism evidence="2 3">
    <name type="scientific">Colletotrichum phormii</name>
    <dbReference type="NCBI Taxonomy" id="359342"/>
    <lineage>
        <taxon>Eukaryota</taxon>
        <taxon>Fungi</taxon>
        <taxon>Dikarya</taxon>
        <taxon>Ascomycota</taxon>
        <taxon>Pezizomycotina</taxon>
        <taxon>Sordariomycetes</taxon>
        <taxon>Hypocreomycetidae</taxon>
        <taxon>Glomerellales</taxon>
        <taxon>Glomerellaceae</taxon>
        <taxon>Colletotrichum</taxon>
        <taxon>Colletotrichum acutatum species complex</taxon>
    </lineage>
</organism>
<proteinExistence type="predicted"/>
<dbReference type="AlphaFoldDB" id="A0AAI9ZQG1"/>
<reference evidence="2" key="1">
    <citation type="submission" date="2021-06" db="EMBL/GenBank/DDBJ databases">
        <title>Comparative genomics, transcriptomics and evolutionary studies reveal genomic signatures of adaptation to plant cell wall in hemibiotrophic fungi.</title>
        <authorList>
            <consortium name="DOE Joint Genome Institute"/>
            <person name="Baroncelli R."/>
            <person name="Diaz J.F."/>
            <person name="Benocci T."/>
            <person name="Peng M."/>
            <person name="Battaglia E."/>
            <person name="Haridas S."/>
            <person name="Andreopoulos W."/>
            <person name="Labutti K."/>
            <person name="Pangilinan J."/>
            <person name="Floch G.L."/>
            <person name="Makela M.R."/>
            <person name="Henrissat B."/>
            <person name="Grigoriev I.V."/>
            <person name="Crouch J.A."/>
            <person name="De Vries R.P."/>
            <person name="Sukno S.A."/>
            <person name="Thon M.R."/>
        </authorList>
    </citation>
    <scope>NUCLEOTIDE SEQUENCE</scope>
    <source>
        <strain evidence="2">CBS 102054</strain>
    </source>
</reference>
<protein>
    <submittedName>
        <fullName evidence="2">Uncharacterized protein</fullName>
    </submittedName>
</protein>
<dbReference type="Proteomes" id="UP001243989">
    <property type="component" value="Unassembled WGS sequence"/>
</dbReference>